<accession>A0ABY9SDK3</accession>
<evidence type="ECO:0000313" key="1">
    <source>
        <dbReference type="EMBL" id="WMY75571.1"/>
    </source>
</evidence>
<reference evidence="1 2" key="1">
    <citation type="submission" date="2023-09" db="EMBL/GenBank/DDBJ databases">
        <title>Buttiauxella selenatireducens sp. nov., isolated from the rhizosphere of Cardamine hupingshanesis.</title>
        <authorList>
            <person name="Zhang S."/>
            <person name="Xu Z."/>
            <person name="Wang H."/>
            <person name="Guo Y."/>
        </authorList>
    </citation>
    <scope>NUCLEOTIDE SEQUENCE [LARGE SCALE GENOMIC DNA]</scope>
    <source>
        <strain evidence="1 2">R73</strain>
    </source>
</reference>
<sequence>MCPLAAYASDDYTFNIKANLTTSSCTVNTENLTFNLYINAVDLQTAGSSSSWQELPGQVIKLSNCFGGTNSVDATVSGVMDDDDTDGFKNQSGASTPATGVSVQLKSGEQMLHNNDVITADIKPDHTVDIPLAARLYTAKGNVISGDVYSVINLTLSYK</sequence>
<proteinExistence type="predicted"/>
<evidence type="ECO:0000313" key="2">
    <source>
        <dbReference type="Proteomes" id="UP001246690"/>
    </source>
</evidence>
<dbReference type="Gene3D" id="2.60.40.1090">
    <property type="entry name" value="Fimbrial-type adhesion domain"/>
    <property type="match status" value="1"/>
</dbReference>
<dbReference type="InterPro" id="IPR008966">
    <property type="entry name" value="Adhesion_dom_sf"/>
</dbReference>
<gene>
    <name evidence="1" type="ORF">RHD99_06370</name>
</gene>
<dbReference type="InterPro" id="IPR036937">
    <property type="entry name" value="Adhesion_dom_fimbrial_sf"/>
</dbReference>
<dbReference type="InterPro" id="IPR050263">
    <property type="entry name" value="Bact_Fimbrial_Adh_Pro"/>
</dbReference>
<dbReference type="RefSeq" id="WP_309877987.1">
    <property type="nucleotide sequence ID" value="NZ_CP133838.1"/>
</dbReference>
<name>A0ABY9SDK3_9ENTR</name>
<dbReference type="PANTHER" id="PTHR33420">
    <property type="entry name" value="FIMBRIAL SUBUNIT ELFA-RELATED"/>
    <property type="match status" value="1"/>
</dbReference>
<keyword evidence="2" id="KW-1185">Reference proteome</keyword>
<organism evidence="1 2">
    <name type="scientific">Buttiauxella selenatireducens</name>
    <dbReference type="NCBI Taxonomy" id="3073902"/>
    <lineage>
        <taxon>Bacteria</taxon>
        <taxon>Pseudomonadati</taxon>
        <taxon>Pseudomonadota</taxon>
        <taxon>Gammaproteobacteria</taxon>
        <taxon>Enterobacterales</taxon>
        <taxon>Enterobacteriaceae</taxon>
        <taxon>Buttiauxella</taxon>
    </lineage>
</organism>
<dbReference type="Proteomes" id="UP001246690">
    <property type="component" value="Chromosome"/>
</dbReference>
<dbReference type="PANTHER" id="PTHR33420:SF27">
    <property type="entry name" value="PROTEIN FIMG"/>
    <property type="match status" value="1"/>
</dbReference>
<protein>
    <submittedName>
        <fullName evidence="1">Fimbrial protein</fullName>
    </submittedName>
</protein>
<dbReference type="EMBL" id="CP133838">
    <property type="protein sequence ID" value="WMY75571.1"/>
    <property type="molecule type" value="Genomic_DNA"/>
</dbReference>
<dbReference type="SUPFAM" id="SSF49401">
    <property type="entry name" value="Bacterial adhesins"/>
    <property type="match status" value="1"/>
</dbReference>